<evidence type="ECO:0000256" key="15">
    <source>
        <dbReference type="ARBA" id="ARBA00023180"/>
    </source>
</evidence>
<dbReference type="EC" id="2.7.10.1" evidence="2"/>
<keyword evidence="4" id="KW-0808">Transferase</keyword>
<evidence type="ECO:0000256" key="13">
    <source>
        <dbReference type="ARBA" id="ARBA00023157"/>
    </source>
</evidence>
<evidence type="ECO:0000256" key="8">
    <source>
        <dbReference type="ARBA" id="ARBA00022777"/>
    </source>
</evidence>
<proteinExistence type="predicted"/>
<accession>A2E8T6</accession>
<dbReference type="VEuPathDB" id="TrichDB:TVAGG3_0926830"/>
<dbReference type="Pfam" id="PF12810">
    <property type="entry name" value="ALK_LTK_GRD"/>
    <property type="match status" value="1"/>
</dbReference>
<dbReference type="GO" id="GO:0004714">
    <property type="term" value="F:transmembrane receptor protein tyrosine kinase activity"/>
    <property type="evidence" value="ECO:0007669"/>
    <property type="project" value="UniProtKB-EC"/>
</dbReference>
<evidence type="ECO:0000256" key="3">
    <source>
        <dbReference type="ARBA" id="ARBA00022475"/>
    </source>
</evidence>
<dbReference type="GO" id="GO:0005524">
    <property type="term" value="F:ATP binding"/>
    <property type="evidence" value="ECO:0007669"/>
    <property type="project" value="UniProtKB-KW"/>
</dbReference>
<dbReference type="EMBL" id="DS113329">
    <property type="protein sequence ID" value="EAY10918.1"/>
    <property type="molecule type" value="Genomic_DNA"/>
</dbReference>
<evidence type="ECO:0000256" key="14">
    <source>
        <dbReference type="ARBA" id="ARBA00023170"/>
    </source>
</evidence>
<reference evidence="18" key="1">
    <citation type="submission" date="2006-10" db="EMBL/GenBank/DDBJ databases">
        <authorList>
            <person name="Amadeo P."/>
            <person name="Zhao Q."/>
            <person name="Wortman J."/>
            <person name="Fraser-Liggett C."/>
            <person name="Carlton J."/>
        </authorList>
    </citation>
    <scope>NUCLEOTIDE SEQUENCE</scope>
    <source>
        <strain evidence="18">G3</strain>
    </source>
</reference>
<evidence type="ECO:0000256" key="12">
    <source>
        <dbReference type="ARBA" id="ARBA00023137"/>
    </source>
</evidence>
<keyword evidence="19" id="KW-1185">Reference proteome</keyword>
<evidence type="ECO:0000259" key="17">
    <source>
        <dbReference type="Pfam" id="PF12810"/>
    </source>
</evidence>
<comment type="subcellular location">
    <subcellularLocation>
        <location evidence="1">Cell membrane</location>
        <topology evidence="1">Single-pass type I membrane protein</topology>
    </subcellularLocation>
</comment>
<reference evidence="18" key="2">
    <citation type="journal article" date="2007" name="Science">
        <title>Draft genome sequence of the sexually transmitted pathogen Trichomonas vaginalis.</title>
        <authorList>
            <person name="Carlton J.M."/>
            <person name="Hirt R.P."/>
            <person name="Silva J.C."/>
            <person name="Delcher A.L."/>
            <person name="Schatz M."/>
            <person name="Zhao Q."/>
            <person name="Wortman J.R."/>
            <person name="Bidwell S.L."/>
            <person name="Alsmark U.C.M."/>
            <person name="Besteiro S."/>
            <person name="Sicheritz-Ponten T."/>
            <person name="Noel C.J."/>
            <person name="Dacks J.B."/>
            <person name="Foster P.G."/>
            <person name="Simillion C."/>
            <person name="Van de Peer Y."/>
            <person name="Miranda-Saavedra D."/>
            <person name="Barton G.J."/>
            <person name="Westrop G.D."/>
            <person name="Mueller S."/>
            <person name="Dessi D."/>
            <person name="Fiori P.L."/>
            <person name="Ren Q."/>
            <person name="Paulsen I."/>
            <person name="Zhang H."/>
            <person name="Bastida-Corcuera F.D."/>
            <person name="Simoes-Barbosa A."/>
            <person name="Brown M.T."/>
            <person name="Hayes R.D."/>
            <person name="Mukherjee M."/>
            <person name="Okumura C.Y."/>
            <person name="Schneider R."/>
            <person name="Smith A.J."/>
            <person name="Vanacova S."/>
            <person name="Villalvazo M."/>
            <person name="Haas B.J."/>
            <person name="Pertea M."/>
            <person name="Feldblyum T.V."/>
            <person name="Utterback T.R."/>
            <person name="Shu C.L."/>
            <person name="Osoegawa K."/>
            <person name="de Jong P.J."/>
            <person name="Hrdy I."/>
            <person name="Horvathova L."/>
            <person name="Zubacova Z."/>
            <person name="Dolezal P."/>
            <person name="Malik S.B."/>
            <person name="Logsdon J.M. Jr."/>
            <person name="Henze K."/>
            <person name="Gupta A."/>
            <person name="Wang C.C."/>
            <person name="Dunne R.L."/>
            <person name="Upcroft J.A."/>
            <person name="Upcroft P."/>
            <person name="White O."/>
            <person name="Salzberg S.L."/>
            <person name="Tang P."/>
            <person name="Chiu C.-H."/>
            <person name="Lee Y.-S."/>
            <person name="Embley T.M."/>
            <person name="Coombs G.H."/>
            <person name="Mottram J.C."/>
            <person name="Tachezy J."/>
            <person name="Fraser-Liggett C.M."/>
            <person name="Johnson P.J."/>
        </authorList>
    </citation>
    <scope>NUCLEOTIDE SEQUENCE [LARGE SCALE GENOMIC DNA]</scope>
    <source>
        <strain evidence="18">G3</strain>
    </source>
</reference>
<evidence type="ECO:0000256" key="11">
    <source>
        <dbReference type="ARBA" id="ARBA00023136"/>
    </source>
</evidence>
<evidence type="ECO:0000256" key="6">
    <source>
        <dbReference type="ARBA" id="ARBA00022729"/>
    </source>
</evidence>
<dbReference type="VEuPathDB" id="TrichDB:TVAG_260030"/>
<keyword evidence="9" id="KW-0067">ATP-binding</keyword>
<evidence type="ECO:0000256" key="4">
    <source>
        <dbReference type="ARBA" id="ARBA00022679"/>
    </source>
</evidence>
<evidence type="ECO:0000256" key="16">
    <source>
        <dbReference type="SAM" id="MobiDB-lite"/>
    </source>
</evidence>
<keyword evidence="8" id="KW-0418">Kinase</keyword>
<keyword evidence="11" id="KW-0472">Membrane</keyword>
<keyword evidence="10" id="KW-1133">Transmembrane helix</keyword>
<dbReference type="KEGG" id="tva:4768855"/>
<evidence type="ECO:0000256" key="2">
    <source>
        <dbReference type="ARBA" id="ARBA00011902"/>
    </source>
</evidence>
<organism evidence="18 19">
    <name type="scientific">Trichomonas vaginalis (strain ATCC PRA-98 / G3)</name>
    <dbReference type="NCBI Taxonomy" id="412133"/>
    <lineage>
        <taxon>Eukaryota</taxon>
        <taxon>Metamonada</taxon>
        <taxon>Parabasalia</taxon>
        <taxon>Trichomonadida</taxon>
        <taxon>Trichomonadidae</taxon>
        <taxon>Trichomonas</taxon>
    </lineage>
</organism>
<dbReference type="GO" id="GO:0005886">
    <property type="term" value="C:plasma membrane"/>
    <property type="evidence" value="ECO:0007669"/>
    <property type="project" value="UniProtKB-SubCell"/>
</dbReference>
<feature type="region of interest" description="Disordered" evidence="16">
    <location>
        <begin position="231"/>
        <end position="251"/>
    </location>
</feature>
<keyword evidence="14" id="KW-0675">Receptor</keyword>
<evidence type="ECO:0000256" key="7">
    <source>
        <dbReference type="ARBA" id="ARBA00022741"/>
    </source>
</evidence>
<dbReference type="AlphaFoldDB" id="A2E8T6"/>
<keyword evidence="6" id="KW-0732">Signal</keyword>
<dbReference type="InParanoid" id="A2E8T6"/>
<keyword evidence="13" id="KW-1015">Disulfide bond</keyword>
<dbReference type="Proteomes" id="UP000001542">
    <property type="component" value="Unassembled WGS sequence"/>
</dbReference>
<feature type="compositionally biased region" description="Gly residues" evidence="16">
    <location>
        <begin position="239"/>
        <end position="249"/>
    </location>
</feature>
<keyword evidence="12" id="KW-0829">Tyrosine-protein kinase</keyword>
<feature type="domain" description="ALK/LTK-like glycine-rich" evidence="17">
    <location>
        <begin position="41"/>
        <end position="342"/>
    </location>
</feature>
<evidence type="ECO:0000256" key="1">
    <source>
        <dbReference type="ARBA" id="ARBA00004251"/>
    </source>
</evidence>
<keyword evidence="15" id="KW-0325">Glycoprotein</keyword>
<keyword evidence="3" id="KW-1003">Cell membrane</keyword>
<evidence type="ECO:0000313" key="19">
    <source>
        <dbReference type="Proteomes" id="UP000001542"/>
    </source>
</evidence>
<protein>
    <recommendedName>
        <fullName evidence="2">receptor protein-tyrosine kinase</fullName>
        <ecNumber evidence="2">2.7.10.1</ecNumber>
    </recommendedName>
</protein>
<sequence length="374" mass="40616">MLNLRYSLRNSTRNSFLRVKRKSNVYLFEYPCDSRTYCEPYEIELPVGECKVELWGSSGGDARVKNKPQLIKRSGGNGSYVSGIIHISQKVKLYLYLGGQGEDQASVNELQNASLGGWNFEGKGGIDTFEYHDVNKLVEERNTPPENGAGGGGAVDLRLYYYDINSAPIDKDELRKSIESRIIVAGSGGGADSGEKPYGYPGGKLSAKSLTPYLFGGNQTNGDLGVGADGISSDDNQGASGGHGSGFRGGYNTFDKTKTTGSIFEWGGTGGSSYISGHFGCISPNYPPGTEPNQINNIHSSKFYFTNTVMKSGDEAMPDPFSDDFGIIIGHVGNGICRITFLVNPFCQTCYTNFPMSWFIYTHIFMLVCPSFDV</sequence>
<evidence type="ECO:0000256" key="5">
    <source>
        <dbReference type="ARBA" id="ARBA00022692"/>
    </source>
</evidence>
<dbReference type="RefSeq" id="XP_001323141.1">
    <property type="nucleotide sequence ID" value="XM_001323106.1"/>
</dbReference>
<evidence type="ECO:0000256" key="9">
    <source>
        <dbReference type="ARBA" id="ARBA00022840"/>
    </source>
</evidence>
<evidence type="ECO:0000256" key="10">
    <source>
        <dbReference type="ARBA" id="ARBA00022989"/>
    </source>
</evidence>
<keyword evidence="5" id="KW-0812">Transmembrane</keyword>
<keyword evidence="7" id="KW-0547">Nucleotide-binding</keyword>
<gene>
    <name evidence="18" type="ORF">TVAG_260030</name>
</gene>
<name>A2E8T6_TRIV3</name>
<dbReference type="InterPro" id="IPR055163">
    <property type="entry name" value="ALK/LTK-like_GRD"/>
</dbReference>
<evidence type="ECO:0000313" key="18">
    <source>
        <dbReference type="EMBL" id="EAY10918.1"/>
    </source>
</evidence>